<accession>A0ABQ2CYJ7</accession>
<feature type="transmembrane region" description="Helical" evidence="7">
    <location>
        <begin position="313"/>
        <end position="334"/>
    </location>
</feature>
<feature type="transmembrane region" description="Helical" evidence="7">
    <location>
        <begin position="200"/>
        <end position="217"/>
    </location>
</feature>
<feature type="domain" description="ABC transmembrane type-1" evidence="8">
    <location>
        <begin position="98"/>
        <end position="391"/>
    </location>
</feature>
<evidence type="ECO:0000313" key="10">
    <source>
        <dbReference type="Proteomes" id="UP000632222"/>
    </source>
</evidence>
<evidence type="ECO:0000256" key="3">
    <source>
        <dbReference type="ARBA" id="ARBA00022475"/>
    </source>
</evidence>
<sequence length="399" mass="44761">MANAKQPILKNTPSPKTASKKPMDFDRLYAALLLIPSIILVGIFVYGFIGQTMYTSLTNWGQDPAQTLALNPQLKYIGFQNYGDLFTGLLDSRFRQDLVSTLFFTVFFIAGSLGMGLILAVMLDQNPKGESFFRTLFLFPMSLSFIVTGTIWRWLLQPGGGFNQLGNSALNTLFGTDKQYFGFQWLNTRQQVWQFNWQDVPFYTALVVGLVFFYLAYQAWQNRNTNRMIVAAISGLVLLVWGIIWGRNAEWLYPIPEDHGFNLAFIGIIIAAVWQMAGYTMALYLAGIRGIPEDLREAARVDGCTEIQIYQKIILPLLTPITLSAVIILGHISLKIFDLVFAMAGADNATTDVPALLMYLTSFRSNQFAKGAAISMVLLVLVAAVIVPYLYTSLRKERR</sequence>
<name>A0ABQ2CYJ7_9DEIO</name>
<keyword evidence="3" id="KW-1003">Cell membrane</keyword>
<feature type="transmembrane region" description="Helical" evidence="7">
    <location>
        <begin position="28"/>
        <end position="49"/>
    </location>
</feature>
<dbReference type="InterPro" id="IPR051393">
    <property type="entry name" value="ABC_transporter_permease"/>
</dbReference>
<dbReference type="PROSITE" id="PS50928">
    <property type="entry name" value="ABC_TM1"/>
    <property type="match status" value="1"/>
</dbReference>
<dbReference type="Pfam" id="PF00528">
    <property type="entry name" value="BPD_transp_1"/>
    <property type="match status" value="1"/>
</dbReference>
<gene>
    <name evidence="9" type="ORF">GCM10008938_14360</name>
</gene>
<dbReference type="RefSeq" id="WP_229684668.1">
    <property type="nucleotide sequence ID" value="NZ_BMOD01000004.1"/>
</dbReference>
<protein>
    <recommendedName>
        <fullName evidence="8">ABC transmembrane type-1 domain-containing protein</fullName>
    </recommendedName>
</protein>
<dbReference type="InterPro" id="IPR035906">
    <property type="entry name" value="MetI-like_sf"/>
</dbReference>
<evidence type="ECO:0000256" key="5">
    <source>
        <dbReference type="ARBA" id="ARBA00022989"/>
    </source>
</evidence>
<dbReference type="PANTHER" id="PTHR30193:SF42">
    <property type="entry name" value="ABC TRANSPORTER PERMEASE PROTEIN"/>
    <property type="match status" value="1"/>
</dbReference>
<organism evidence="9 10">
    <name type="scientific">Deinococcus roseus</name>
    <dbReference type="NCBI Taxonomy" id="392414"/>
    <lineage>
        <taxon>Bacteria</taxon>
        <taxon>Thermotogati</taxon>
        <taxon>Deinococcota</taxon>
        <taxon>Deinococci</taxon>
        <taxon>Deinococcales</taxon>
        <taxon>Deinococcaceae</taxon>
        <taxon>Deinococcus</taxon>
    </lineage>
</organism>
<feature type="transmembrane region" description="Helical" evidence="7">
    <location>
        <begin position="135"/>
        <end position="155"/>
    </location>
</feature>
<evidence type="ECO:0000256" key="7">
    <source>
        <dbReference type="RuleBase" id="RU363032"/>
    </source>
</evidence>
<keyword evidence="5 7" id="KW-1133">Transmembrane helix</keyword>
<keyword evidence="2 7" id="KW-0813">Transport</keyword>
<evidence type="ECO:0000256" key="2">
    <source>
        <dbReference type="ARBA" id="ARBA00022448"/>
    </source>
</evidence>
<dbReference type="EMBL" id="BMOD01000004">
    <property type="protein sequence ID" value="GGJ29362.1"/>
    <property type="molecule type" value="Genomic_DNA"/>
</dbReference>
<keyword evidence="4 7" id="KW-0812">Transmembrane</keyword>
<evidence type="ECO:0000313" key="9">
    <source>
        <dbReference type="EMBL" id="GGJ29362.1"/>
    </source>
</evidence>
<evidence type="ECO:0000259" key="8">
    <source>
        <dbReference type="PROSITE" id="PS50928"/>
    </source>
</evidence>
<dbReference type="PANTHER" id="PTHR30193">
    <property type="entry name" value="ABC TRANSPORTER PERMEASE PROTEIN"/>
    <property type="match status" value="1"/>
</dbReference>
<evidence type="ECO:0000256" key="6">
    <source>
        <dbReference type="ARBA" id="ARBA00023136"/>
    </source>
</evidence>
<comment type="caution">
    <text evidence="9">The sequence shown here is derived from an EMBL/GenBank/DDBJ whole genome shotgun (WGS) entry which is preliminary data.</text>
</comment>
<feature type="transmembrane region" description="Helical" evidence="7">
    <location>
        <begin position="98"/>
        <end position="123"/>
    </location>
</feature>
<dbReference type="InterPro" id="IPR000515">
    <property type="entry name" value="MetI-like"/>
</dbReference>
<evidence type="ECO:0000256" key="1">
    <source>
        <dbReference type="ARBA" id="ARBA00004651"/>
    </source>
</evidence>
<feature type="transmembrane region" description="Helical" evidence="7">
    <location>
        <begin position="265"/>
        <end position="286"/>
    </location>
</feature>
<dbReference type="Proteomes" id="UP000632222">
    <property type="component" value="Unassembled WGS sequence"/>
</dbReference>
<keyword evidence="10" id="KW-1185">Reference proteome</keyword>
<keyword evidence="6 7" id="KW-0472">Membrane</keyword>
<dbReference type="Gene3D" id="1.10.3720.10">
    <property type="entry name" value="MetI-like"/>
    <property type="match status" value="1"/>
</dbReference>
<comment type="subcellular location">
    <subcellularLocation>
        <location evidence="1 7">Cell membrane</location>
        <topology evidence="1 7">Multi-pass membrane protein</topology>
    </subcellularLocation>
</comment>
<comment type="similarity">
    <text evidence="7">Belongs to the binding-protein-dependent transport system permease family.</text>
</comment>
<dbReference type="CDD" id="cd06261">
    <property type="entry name" value="TM_PBP2"/>
    <property type="match status" value="1"/>
</dbReference>
<dbReference type="SUPFAM" id="SSF161098">
    <property type="entry name" value="MetI-like"/>
    <property type="match status" value="1"/>
</dbReference>
<feature type="transmembrane region" description="Helical" evidence="7">
    <location>
        <begin position="229"/>
        <end position="245"/>
    </location>
</feature>
<proteinExistence type="inferred from homology"/>
<feature type="transmembrane region" description="Helical" evidence="7">
    <location>
        <begin position="368"/>
        <end position="391"/>
    </location>
</feature>
<reference evidence="10" key="1">
    <citation type="journal article" date="2019" name="Int. J. Syst. Evol. Microbiol.">
        <title>The Global Catalogue of Microorganisms (GCM) 10K type strain sequencing project: providing services to taxonomists for standard genome sequencing and annotation.</title>
        <authorList>
            <consortium name="The Broad Institute Genomics Platform"/>
            <consortium name="The Broad Institute Genome Sequencing Center for Infectious Disease"/>
            <person name="Wu L."/>
            <person name="Ma J."/>
        </authorList>
    </citation>
    <scope>NUCLEOTIDE SEQUENCE [LARGE SCALE GENOMIC DNA]</scope>
    <source>
        <strain evidence="10">JCM 14370</strain>
    </source>
</reference>
<evidence type="ECO:0000256" key="4">
    <source>
        <dbReference type="ARBA" id="ARBA00022692"/>
    </source>
</evidence>